<proteinExistence type="predicted"/>
<feature type="transmembrane region" description="Helical" evidence="1">
    <location>
        <begin position="121"/>
        <end position="139"/>
    </location>
</feature>
<evidence type="ECO:0000256" key="1">
    <source>
        <dbReference type="SAM" id="Phobius"/>
    </source>
</evidence>
<dbReference type="AlphaFoldDB" id="A0A3B0WV71"/>
<feature type="transmembrane region" description="Helical" evidence="1">
    <location>
        <begin position="280"/>
        <end position="300"/>
    </location>
</feature>
<keyword evidence="1" id="KW-0812">Transmembrane</keyword>
<name>A0A3B0WV71_9ZZZZ</name>
<feature type="transmembrane region" description="Helical" evidence="1">
    <location>
        <begin position="96"/>
        <end position="115"/>
    </location>
</feature>
<sequence>MELKSSLQKAVQQNIIKAEQLEPLYRLLCEQSDDALPESREEPLKFIRSFGDVFITLGIALLFMAINGAGLAGYYYLIPVAGFFAVAEWLVRVRKLALPGMAILLVILYFTNKAMTFESENATLLSLGVLSVTSLLFYLRYKMPFSLLPLAGSLVAMAIMQIGLDVIEYPFTFAIFGVLVFATALWFDSRDTKRLSHLSDNAFWLHLLAGPLMVHGLMVTMLTSEQTWLGAEWLIIAFFCGFFLLALLIDRRAILISTQLYMIYALTKLFQNKLTGIEDIMVYILIVLGMFVIYFGAYWYKTRRLVFGFLSDSFIGQYVPDLKMRDVSARKYAG</sequence>
<gene>
    <name evidence="2" type="ORF">MNBD_GAMMA11-1939</name>
</gene>
<protein>
    <recommendedName>
        <fullName evidence="3">DUF2157 domain-containing protein</fullName>
    </recommendedName>
</protein>
<feature type="transmembrane region" description="Helical" evidence="1">
    <location>
        <begin position="170"/>
        <end position="189"/>
    </location>
</feature>
<dbReference type="EMBL" id="UOFG01000100">
    <property type="protein sequence ID" value="VAW59885.1"/>
    <property type="molecule type" value="Genomic_DNA"/>
</dbReference>
<feature type="transmembrane region" description="Helical" evidence="1">
    <location>
        <begin position="201"/>
        <end position="222"/>
    </location>
</feature>
<keyword evidence="1" id="KW-1133">Transmembrane helix</keyword>
<accession>A0A3B0WV71</accession>
<keyword evidence="1" id="KW-0472">Membrane</keyword>
<evidence type="ECO:0000313" key="2">
    <source>
        <dbReference type="EMBL" id="VAW59885.1"/>
    </source>
</evidence>
<evidence type="ECO:0008006" key="3">
    <source>
        <dbReference type="Google" id="ProtNLM"/>
    </source>
</evidence>
<feature type="transmembrane region" description="Helical" evidence="1">
    <location>
        <begin position="46"/>
        <end position="66"/>
    </location>
</feature>
<feature type="transmembrane region" description="Helical" evidence="1">
    <location>
        <begin position="228"/>
        <end position="249"/>
    </location>
</feature>
<organism evidence="2">
    <name type="scientific">hydrothermal vent metagenome</name>
    <dbReference type="NCBI Taxonomy" id="652676"/>
    <lineage>
        <taxon>unclassified sequences</taxon>
        <taxon>metagenomes</taxon>
        <taxon>ecological metagenomes</taxon>
    </lineage>
</organism>
<reference evidence="2" key="1">
    <citation type="submission" date="2018-06" db="EMBL/GenBank/DDBJ databases">
        <authorList>
            <person name="Zhirakovskaya E."/>
        </authorList>
    </citation>
    <scope>NUCLEOTIDE SEQUENCE</scope>
</reference>
<feature type="transmembrane region" description="Helical" evidence="1">
    <location>
        <begin position="146"/>
        <end position="164"/>
    </location>
</feature>